<accession>A0A8X6IJF9</accession>
<dbReference type="Proteomes" id="UP000887116">
    <property type="component" value="Unassembled WGS sequence"/>
</dbReference>
<evidence type="ECO:0000313" key="2">
    <source>
        <dbReference type="Proteomes" id="UP000887116"/>
    </source>
</evidence>
<dbReference type="OrthoDB" id="10369885at2759"/>
<name>A0A8X6IJF9_TRICU</name>
<sequence length="76" mass="8873">MYDSGDIVAIWQLVNVVQEDNPTNEQVLRRLEDLCAWAIWRVACTTQLANDILRFERRDSESISNLSPSFTNHFPY</sequence>
<comment type="caution">
    <text evidence="1">The sequence shown here is derived from an EMBL/GenBank/DDBJ whole genome shotgun (WGS) entry which is preliminary data.</text>
</comment>
<dbReference type="AlphaFoldDB" id="A0A8X6IJF9"/>
<dbReference type="EMBL" id="BMAO01028274">
    <property type="protein sequence ID" value="GFR23329.1"/>
    <property type="molecule type" value="Genomic_DNA"/>
</dbReference>
<proteinExistence type="predicted"/>
<gene>
    <name evidence="1" type="ORF">TNCT_684171</name>
</gene>
<keyword evidence="2" id="KW-1185">Reference proteome</keyword>
<organism evidence="1 2">
    <name type="scientific">Trichonephila clavata</name>
    <name type="common">Joro spider</name>
    <name type="synonym">Nephila clavata</name>
    <dbReference type="NCBI Taxonomy" id="2740835"/>
    <lineage>
        <taxon>Eukaryota</taxon>
        <taxon>Metazoa</taxon>
        <taxon>Ecdysozoa</taxon>
        <taxon>Arthropoda</taxon>
        <taxon>Chelicerata</taxon>
        <taxon>Arachnida</taxon>
        <taxon>Araneae</taxon>
        <taxon>Araneomorphae</taxon>
        <taxon>Entelegynae</taxon>
        <taxon>Araneoidea</taxon>
        <taxon>Nephilidae</taxon>
        <taxon>Trichonephila</taxon>
    </lineage>
</organism>
<evidence type="ECO:0000313" key="1">
    <source>
        <dbReference type="EMBL" id="GFR23329.1"/>
    </source>
</evidence>
<reference evidence="1" key="1">
    <citation type="submission" date="2020-07" db="EMBL/GenBank/DDBJ databases">
        <title>Multicomponent nature underlies the extraordinary mechanical properties of spider dragline silk.</title>
        <authorList>
            <person name="Kono N."/>
            <person name="Nakamura H."/>
            <person name="Mori M."/>
            <person name="Yoshida Y."/>
            <person name="Ohtoshi R."/>
            <person name="Malay A.D."/>
            <person name="Moran D.A.P."/>
            <person name="Tomita M."/>
            <person name="Numata K."/>
            <person name="Arakawa K."/>
        </authorList>
    </citation>
    <scope>NUCLEOTIDE SEQUENCE</scope>
</reference>
<protein>
    <submittedName>
        <fullName evidence="1">Uncharacterized protein</fullName>
    </submittedName>
</protein>